<comment type="caution">
    <text evidence="2">The sequence shown here is derived from an EMBL/GenBank/DDBJ whole genome shotgun (WGS) entry which is preliminary data.</text>
</comment>
<feature type="region of interest" description="Disordered" evidence="1">
    <location>
        <begin position="132"/>
        <end position="157"/>
    </location>
</feature>
<evidence type="ECO:0000313" key="2">
    <source>
        <dbReference type="EMBL" id="KAK3386085.1"/>
    </source>
</evidence>
<gene>
    <name evidence="2" type="ORF">B0H63DRAFT_191904</name>
</gene>
<evidence type="ECO:0000256" key="1">
    <source>
        <dbReference type="SAM" id="MobiDB-lite"/>
    </source>
</evidence>
<sequence>MAWNCFCCWFWRCRWRVCRKSSFGAYPRLISSSTSWGALRDHTRHVRSGPIHRLPQTSRVRHVVVSAGIYGTSDLATRTVWSWCTRWKPRPRSPPPPSMTRKQAGLEWQVLASETPRNLFLKSRLFAPALREPAGAQDSPSSTGWGALRNRTNARKH</sequence>
<proteinExistence type="predicted"/>
<keyword evidence="3" id="KW-1185">Reference proteome</keyword>
<dbReference type="AlphaFoldDB" id="A0AAE0NRD2"/>
<reference evidence="2" key="2">
    <citation type="submission" date="2023-06" db="EMBL/GenBank/DDBJ databases">
        <authorList>
            <consortium name="Lawrence Berkeley National Laboratory"/>
            <person name="Haridas S."/>
            <person name="Hensen N."/>
            <person name="Bonometti L."/>
            <person name="Westerberg I."/>
            <person name="Brannstrom I.O."/>
            <person name="Guillou S."/>
            <person name="Cros-Aarteil S."/>
            <person name="Calhoun S."/>
            <person name="Kuo A."/>
            <person name="Mondo S."/>
            <person name="Pangilinan J."/>
            <person name="Riley R."/>
            <person name="LaButti K."/>
            <person name="Andreopoulos B."/>
            <person name="Lipzen A."/>
            <person name="Chen C."/>
            <person name="Yanf M."/>
            <person name="Daum C."/>
            <person name="Ng V."/>
            <person name="Clum A."/>
            <person name="Steindorff A."/>
            <person name="Ohm R."/>
            <person name="Martin F."/>
            <person name="Silar P."/>
            <person name="Natvig D."/>
            <person name="Lalanne C."/>
            <person name="Gautier V."/>
            <person name="Ament-velasquez S.L."/>
            <person name="Kruys A."/>
            <person name="Hutchinson M.I."/>
            <person name="Powell A.J."/>
            <person name="Barry K."/>
            <person name="Miller A.N."/>
            <person name="Grigoriev I.V."/>
            <person name="Debuchy R."/>
            <person name="Gladieux P."/>
            <person name="Thoren M.H."/>
            <person name="Johannesson H."/>
        </authorList>
    </citation>
    <scope>NUCLEOTIDE SEQUENCE</scope>
    <source>
        <strain evidence="2">CBS 232.78</strain>
    </source>
</reference>
<protein>
    <submittedName>
        <fullName evidence="2">Uncharacterized protein</fullName>
    </submittedName>
</protein>
<evidence type="ECO:0000313" key="3">
    <source>
        <dbReference type="Proteomes" id="UP001285441"/>
    </source>
</evidence>
<organism evidence="2 3">
    <name type="scientific">Podospora didyma</name>
    <dbReference type="NCBI Taxonomy" id="330526"/>
    <lineage>
        <taxon>Eukaryota</taxon>
        <taxon>Fungi</taxon>
        <taxon>Dikarya</taxon>
        <taxon>Ascomycota</taxon>
        <taxon>Pezizomycotina</taxon>
        <taxon>Sordariomycetes</taxon>
        <taxon>Sordariomycetidae</taxon>
        <taxon>Sordariales</taxon>
        <taxon>Podosporaceae</taxon>
        <taxon>Podospora</taxon>
    </lineage>
</organism>
<dbReference type="EMBL" id="JAULSW010000004">
    <property type="protein sequence ID" value="KAK3386085.1"/>
    <property type="molecule type" value="Genomic_DNA"/>
</dbReference>
<name>A0AAE0NRD2_9PEZI</name>
<dbReference type="Proteomes" id="UP001285441">
    <property type="component" value="Unassembled WGS sequence"/>
</dbReference>
<reference evidence="2" key="1">
    <citation type="journal article" date="2023" name="Mol. Phylogenet. Evol.">
        <title>Genome-scale phylogeny and comparative genomics of the fungal order Sordariales.</title>
        <authorList>
            <person name="Hensen N."/>
            <person name="Bonometti L."/>
            <person name="Westerberg I."/>
            <person name="Brannstrom I.O."/>
            <person name="Guillou S."/>
            <person name="Cros-Aarteil S."/>
            <person name="Calhoun S."/>
            <person name="Haridas S."/>
            <person name="Kuo A."/>
            <person name="Mondo S."/>
            <person name="Pangilinan J."/>
            <person name="Riley R."/>
            <person name="LaButti K."/>
            <person name="Andreopoulos B."/>
            <person name="Lipzen A."/>
            <person name="Chen C."/>
            <person name="Yan M."/>
            <person name="Daum C."/>
            <person name="Ng V."/>
            <person name="Clum A."/>
            <person name="Steindorff A."/>
            <person name="Ohm R.A."/>
            <person name="Martin F."/>
            <person name="Silar P."/>
            <person name="Natvig D.O."/>
            <person name="Lalanne C."/>
            <person name="Gautier V."/>
            <person name="Ament-Velasquez S.L."/>
            <person name="Kruys A."/>
            <person name="Hutchinson M.I."/>
            <person name="Powell A.J."/>
            <person name="Barry K."/>
            <person name="Miller A.N."/>
            <person name="Grigoriev I.V."/>
            <person name="Debuchy R."/>
            <person name="Gladieux P."/>
            <person name="Hiltunen Thoren M."/>
            <person name="Johannesson H."/>
        </authorList>
    </citation>
    <scope>NUCLEOTIDE SEQUENCE</scope>
    <source>
        <strain evidence="2">CBS 232.78</strain>
    </source>
</reference>
<accession>A0AAE0NRD2</accession>